<dbReference type="Gene3D" id="3.40.50.300">
    <property type="entry name" value="P-loop containing nucleotide triphosphate hydrolases"/>
    <property type="match status" value="1"/>
</dbReference>
<dbReference type="PANTHER" id="PTHR32046:SF12">
    <property type="entry name" value="AIG1-TYPE G DOMAIN-CONTAINING PROTEIN"/>
    <property type="match status" value="1"/>
</dbReference>
<reference evidence="4" key="1">
    <citation type="submission" date="2012-10" db="EMBL/GenBank/DDBJ databases">
        <authorList>
            <person name="Jelonek L."/>
        </authorList>
    </citation>
    <scope>NUCLEOTIDE SEQUENCE</scope>
    <source>
        <strain evidence="4">Isolate 7/3/14</strain>
    </source>
</reference>
<evidence type="ECO:0000313" key="5">
    <source>
        <dbReference type="EMBL" id="CEL57273.1"/>
    </source>
</evidence>
<evidence type="ECO:0000256" key="1">
    <source>
        <dbReference type="ARBA" id="ARBA00022741"/>
    </source>
</evidence>
<reference evidence="5 7" key="3">
    <citation type="submission" date="2014-11" db="EMBL/GenBank/DDBJ databases">
        <authorList>
            <person name="Wibberg Daniel"/>
        </authorList>
    </citation>
    <scope>NUCLEOTIDE SEQUENCE [LARGE SCALE GENOMIC DNA]</scope>
    <source>
        <strain evidence="5">Rhizoctonia solani AG1-IB 7/3/14</strain>
    </source>
</reference>
<feature type="region of interest" description="Disordered" evidence="2">
    <location>
        <begin position="1"/>
        <end position="22"/>
    </location>
</feature>
<evidence type="ECO:0000313" key="7">
    <source>
        <dbReference type="Proteomes" id="UP000059188"/>
    </source>
</evidence>
<dbReference type="Proteomes" id="UP000012065">
    <property type="component" value="Unassembled WGS sequence"/>
</dbReference>
<evidence type="ECO:0000313" key="6">
    <source>
        <dbReference type="Proteomes" id="UP000012065"/>
    </source>
</evidence>
<evidence type="ECO:0000313" key="4">
    <source>
        <dbReference type="EMBL" id="CCO33676.1"/>
    </source>
</evidence>
<evidence type="ECO:0000256" key="2">
    <source>
        <dbReference type="SAM" id="MobiDB-lite"/>
    </source>
</evidence>
<name>M5C2N7_THACB</name>
<protein>
    <recommendedName>
        <fullName evidence="3">AIG1-type G domain-containing protein</fullName>
    </recommendedName>
</protein>
<dbReference type="PANTHER" id="PTHR32046">
    <property type="entry name" value="G DOMAIN-CONTAINING PROTEIN"/>
    <property type="match status" value="1"/>
</dbReference>
<keyword evidence="1" id="KW-0547">Nucleotide-binding</keyword>
<dbReference type="OrthoDB" id="2611327at2759"/>
<organism evidence="4 6">
    <name type="scientific">Thanatephorus cucumeris (strain AG1-IB / isolate 7/3/14)</name>
    <name type="common">Lettuce bottom rot fungus</name>
    <name type="synonym">Rhizoctonia solani</name>
    <dbReference type="NCBI Taxonomy" id="1108050"/>
    <lineage>
        <taxon>Eukaryota</taxon>
        <taxon>Fungi</taxon>
        <taxon>Dikarya</taxon>
        <taxon>Basidiomycota</taxon>
        <taxon>Agaricomycotina</taxon>
        <taxon>Agaricomycetes</taxon>
        <taxon>Cantharellales</taxon>
        <taxon>Ceratobasidiaceae</taxon>
        <taxon>Rhizoctonia</taxon>
        <taxon>Rhizoctonia solani AG-1</taxon>
    </lineage>
</organism>
<dbReference type="HOGENOM" id="CLU_020040_1_0_1"/>
<dbReference type="Proteomes" id="UP000059188">
    <property type="component" value="Unassembled WGS sequence"/>
</dbReference>
<dbReference type="AlphaFoldDB" id="M5C2N7"/>
<feature type="domain" description="AIG1-type G" evidence="3">
    <location>
        <begin position="35"/>
        <end position="185"/>
    </location>
</feature>
<dbReference type="Pfam" id="PF04548">
    <property type="entry name" value="AIG1"/>
    <property type="match status" value="1"/>
</dbReference>
<dbReference type="InterPro" id="IPR027417">
    <property type="entry name" value="P-loop_NTPase"/>
</dbReference>
<proteinExistence type="predicted"/>
<dbReference type="EMBL" id="CAOJ01011894">
    <property type="protein sequence ID" value="CCO33676.1"/>
    <property type="molecule type" value="Genomic_DNA"/>
</dbReference>
<dbReference type="SUPFAM" id="SSF52540">
    <property type="entry name" value="P-loop containing nucleoside triphosphate hydrolases"/>
    <property type="match status" value="1"/>
</dbReference>
<sequence length="529" mass="59451">MPSGTTGTAPNDSAPDPQNTTKESALNHTLKKEITIMLIGETGSGKTAFMSLLVNLFMGNGAYELEERNNATKESGGDLSQSQTNDATLYSVRSMDGTVIRILDTPGLADTRGIKQDEAHKAKINKAIQDYITTLDAVIIMANGTVQRLGVATDYTLNVITAMFPHSIIDNIGFVFTHTDPLTFNFQKDSLQPELRTARHWLIQNPLAYYQAYKKLQEQNASAKLLARGKRDLEQFYGDTIDTLNDWLDWLDKRRVQPSKSINDLYQMSNNIESSIERALTAITRQHDERVKWEQIQHDLDTNEMSQEALERLKTEQTAPFWDRQTTARHNTLCILPGCHGVCHETCGLQFLLDVTALGRDCYAFSLGRNNSNPIQSKCDGCGHKAESHRHYNDKWVYRHKEMDPETKKKLDTSYSEEDRLTAAKAVAQKQLDTITADMAAAQASIRSLIDQYNSISLSKNFAGHIQSAISMLEYRKKDLQSRPNTKPEVDLIDESLVTLKEKLIIIQAEAEGSNLGIWDKLKGVFRSS</sequence>
<gene>
    <name evidence="4" type="ORF">BN14_07761</name>
    <name evidence="5" type="ORF">RSOLAG1IB_08485</name>
</gene>
<dbReference type="PROSITE" id="PS00675">
    <property type="entry name" value="SIGMA54_INTERACT_1"/>
    <property type="match status" value="1"/>
</dbReference>
<dbReference type="InterPro" id="IPR006703">
    <property type="entry name" value="G_AIG1"/>
</dbReference>
<evidence type="ECO:0000259" key="3">
    <source>
        <dbReference type="Pfam" id="PF04548"/>
    </source>
</evidence>
<keyword evidence="7" id="KW-1185">Reference proteome</keyword>
<dbReference type="GO" id="GO:0005525">
    <property type="term" value="F:GTP binding"/>
    <property type="evidence" value="ECO:0007669"/>
    <property type="project" value="InterPro"/>
</dbReference>
<accession>M5C2N7</accession>
<dbReference type="InterPro" id="IPR025662">
    <property type="entry name" value="Sigma_54_int_dom_ATP-bd_1"/>
</dbReference>
<dbReference type="EMBL" id="LN679128">
    <property type="protein sequence ID" value="CEL57273.1"/>
    <property type="molecule type" value="Genomic_DNA"/>
</dbReference>
<dbReference type="STRING" id="1108050.M5C2N7"/>
<reference evidence="4 6" key="2">
    <citation type="journal article" date="2013" name="J. Biotechnol.">
        <title>Establishment and interpretation of the genome sequence of the phytopathogenic fungus Rhizoctonia solani AG1-IB isolate 7/3/14.</title>
        <authorList>
            <person name="Wibberg D.W."/>
            <person name="Jelonek L.J."/>
            <person name="Rupp O.R."/>
            <person name="Hennig M.H."/>
            <person name="Eikmeyer F.E."/>
            <person name="Goesmann A.G."/>
            <person name="Hartmann A.H."/>
            <person name="Borriss R.B."/>
            <person name="Grosch R.G."/>
            <person name="Puehler A.P."/>
            <person name="Schlueter A.S."/>
        </authorList>
    </citation>
    <scope>NUCLEOTIDE SEQUENCE [LARGE SCALE GENOMIC DNA]</scope>
    <source>
        <strain evidence="6">AG1-IB / isolate 7/3/14</strain>
        <strain evidence="4">Isolate 7/3/14</strain>
    </source>
</reference>